<dbReference type="EMBL" id="KV907499">
    <property type="protein sequence ID" value="OOF95938.1"/>
    <property type="molecule type" value="Genomic_DNA"/>
</dbReference>
<dbReference type="VEuPathDB" id="FungiDB:ASPCADRAFT_5270"/>
<gene>
    <name evidence="1" type="ORF">ASPCADRAFT_5270</name>
</gene>
<dbReference type="Proteomes" id="UP000188318">
    <property type="component" value="Unassembled WGS sequence"/>
</dbReference>
<keyword evidence="2" id="KW-1185">Reference proteome</keyword>
<organism evidence="1 2">
    <name type="scientific">Aspergillus carbonarius (strain ITEM 5010)</name>
    <dbReference type="NCBI Taxonomy" id="602072"/>
    <lineage>
        <taxon>Eukaryota</taxon>
        <taxon>Fungi</taxon>
        <taxon>Dikarya</taxon>
        <taxon>Ascomycota</taxon>
        <taxon>Pezizomycotina</taxon>
        <taxon>Eurotiomycetes</taxon>
        <taxon>Eurotiomycetidae</taxon>
        <taxon>Eurotiales</taxon>
        <taxon>Aspergillaceae</taxon>
        <taxon>Aspergillus</taxon>
        <taxon>Aspergillus subgen. Circumdati</taxon>
    </lineage>
</organism>
<dbReference type="AlphaFoldDB" id="A0A1R3RN72"/>
<accession>A0A1R3RN72</accession>
<dbReference type="OrthoDB" id="4499133at2759"/>
<proteinExistence type="predicted"/>
<evidence type="ECO:0000313" key="1">
    <source>
        <dbReference type="EMBL" id="OOF95938.1"/>
    </source>
</evidence>
<protein>
    <submittedName>
        <fullName evidence="1">Uncharacterized protein</fullName>
    </submittedName>
</protein>
<name>A0A1R3RN72_ASPC5</name>
<sequence length="189" mass="21123">MSVAAEFLHLSTAVLRRAPRISASISQITNRPAIPGKLAAISHGKLQREASSSTPDLRRCLGHHDIFRRCVKAAEEDDARFIKETYYEDELDIPTSTEIEYAPIRTQITKAVKTMVRNRSNTTEAAEAVVATEKPSYGFMGTKIYGPETTTQSKRRRILAAMFGLKHKAFPHSARKLHSAHSIQPHSIR</sequence>
<dbReference type="OMA" id="RCLGHHN"/>
<evidence type="ECO:0000313" key="2">
    <source>
        <dbReference type="Proteomes" id="UP000188318"/>
    </source>
</evidence>
<reference evidence="2" key="1">
    <citation type="journal article" date="2017" name="Genome Biol.">
        <title>Comparative genomics reveals high biological diversity and specific adaptations in the industrially and medically important fungal genus Aspergillus.</title>
        <authorList>
            <person name="de Vries R.P."/>
            <person name="Riley R."/>
            <person name="Wiebenga A."/>
            <person name="Aguilar-Osorio G."/>
            <person name="Amillis S."/>
            <person name="Uchima C.A."/>
            <person name="Anderluh G."/>
            <person name="Asadollahi M."/>
            <person name="Askin M."/>
            <person name="Barry K."/>
            <person name="Battaglia E."/>
            <person name="Bayram O."/>
            <person name="Benocci T."/>
            <person name="Braus-Stromeyer S.A."/>
            <person name="Caldana C."/>
            <person name="Canovas D."/>
            <person name="Cerqueira G.C."/>
            <person name="Chen F."/>
            <person name="Chen W."/>
            <person name="Choi C."/>
            <person name="Clum A."/>
            <person name="Dos Santos R.A."/>
            <person name="Damasio A.R."/>
            <person name="Diallinas G."/>
            <person name="Emri T."/>
            <person name="Fekete E."/>
            <person name="Flipphi M."/>
            <person name="Freyberg S."/>
            <person name="Gallo A."/>
            <person name="Gournas C."/>
            <person name="Habgood R."/>
            <person name="Hainaut M."/>
            <person name="Harispe M.L."/>
            <person name="Henrissat B."/>
            <person name="Hilden K.S."/>
            <person name="Hope R."/>
            <person name="Hossain A."/>
            <person name="Karabika E."/>
            <person name="Karaffa L."/>
            <person name="Karanyi Z."/>
            <person name="Krasevec N."/>
            <person name="Kuo A."/>
            <person name="Kusch H."/>
            <person name="LaButti K."/>
            <person name="Lagendijk E.L."/>
            <person name="Lapidus A."/>
            <person name="Levasseur A."/>
            <person name="Lindquist E."/>
            <person name="Lipzen A."/>
            <person name="Logrieco A.F."/>
            <person name="MacCabe A."/>
            <person name="Maekelae M.R."/>
            <person name="Malavazi I."/>
            <person name="Melin P."/>
            <person name="Meyer V."/>
            <person name="Mielnichuk N."/>
            <person name="Miskei M."/>
            <person name="Molnar A.P."/>
            <person name="Mule G."/>
            <person name="Ngan C.Y."/>
            <person name="Orejas M."/>
            <person name="Orosz E."/>
            <person name="Ouedraogo J.P."/>
            <person name="Overkamp K.M."/>
            <person name="Park H.-S."/>
            <person name="Perrone G."/>
            <person name="Piumi F."/>
            <person name="Punt P.J."/>
            <person name="Ram A.F."/>
            <person name="Ramon A."/>
            <person name="Rauscher S."/>
            <person name="Record E."/>
            <person name="Riano-Pachon D.M."/>
            <person name="Robert V."/>
            <person name="Roehrig J."/>
            <person name="Ruller R."/>
            <person name="Salamov A."/>
            <person name="Salih N.S."/>
            <person name="Samson R.A."/>
            <person name="Sandor E."/>
            <person name="Sanguinetti M."/>
            <person name="Schuetze T."/>
            <person name="Sepcic K."/>
            <person name="Shelest E."/>
            <person name="Sherlock G."/>
            <person name="Sophianopoulou V."/>
            <person name="Squina F.M."/>
            <person name="Sun H."/>
            <person name="Susca A."/>
            <person name="Todd R.B."/>
            <person name="Tsang A."/>
            <person name="Unkles S.E."/>
            <person name="van de Wiele N."/>
            <person name="van Rossen-Uffink D."/>
            <person name="Oliveira J.V."/>
            <person name="Vesth T.C."/>
            <person name="Visser J."/>
            <person name="Yu J.-H."/>
            <person name="Zhou M."/>
            <person name="Andersen M.R."/>
            <person name="Archer D.B."/>
            <person name="Baker S.E."/>
            <person name="Benoit I."/>
            <person name="Brakhage A.A."/>
            <person name="Braus G.H."/>
            <person name="Fischer R."/>
            <person name="Frisvad J.C."/>
            <person name="Goldman G.H."/>
            <person name="Houbraken J."/>
            <person name="Oakley B."/>
            <person name="Pocsi I."/>
            <person name="Scazzocchio C."/>
            <person name="Seiboth B."/>
            <person name="vanKuyk P.A."/>
            <person name="Wortman J."/>
            <person name="Dyer P.S."/>
            <person name="Grigoriev I.V."/>
        </authorList>
    </citation>
    <scope>NUCLEOTIDE SEQUENCE [LARGE SCALE GENOMIC DNA]</scope>
    <source>
        <strain evidence="2">ITEM 5010</strain>
    </source>
</reference>